<dbReference type="InterPro" id="IPR013785">
    <property type="entry name" value="Aldolase_TIM"/>
</dbReference>
<dbReference type="GO" id="GO:0046872">
    <property type="term" value="F:metal ion binding"/>
    <property type="evidence" value="ECO:0007669"/>
    <property type="project" value="UniProtKB-KW"/>
</dbReference>
<gene>
    <name evidence="6" type="ORF">MCBB_2371</name>
</gene>
<dbReference type="PANTHER" id="PTHR21180:SF9">
    <property type="entry name" value="TYPE II SECRETION SYSTEM PROTEIN K"/>
    <property type="match status" value="1"/>
</dbReference>
<keyword evidence="7" id="KW-1185">Reference proteome</keyword>
<dbReference type="GO" id="GO:0051536">
    <property type="term" value="F:iron-sulfur cluster binding"/>
    <property type="evidence" value="ECO:0007669"/>
    <property type="project" value="UniProtKB-KW"/>
</dbReference>
<evidence type="ECO:0000259" key="5">
    <source>
        <dbReference type="PROSITE" id="PS51918"/>
    </source>
</evidence>
<proteinExistence type="predicted"/>
<dbReference type="PROSITE" id="PS51918">
    <property type="entry name" value="RADICAL_SAM"/>
    <property type="match status" value="1"/>
</dbReference>
<evidence type="ECO:0000256" key="4">
    <source>
        <dbReference type="ARBA" id="ARBA00023014"/>
    </source>
</evidence>
<name>A0A1D3L5K5_9EURY</name>
<dbReference type="AlphaFoldDB" id="A0A1D3L5K5"/>
<dbReference type="InterPro" id="IPR051675">
    <property type="entry name" value="Endo/Exo/Phosphatase_dom_1"/>
</dbReference>
<feature type="domain" description="Radical SAM core" evidence="5">
    <location>
        <begin position="45"/>
        <end position="279"/>
    </location>
</feature>
<dbReference type="SMART" id="SM00729">
    <property type="entry name" value="Elp3"/>
    <property type="match status" value="1"/>
</dbReference>
<reference evidence="6 7" key="1">
    <citation type="submission" date="2016-08" db="EMBL/GenBank/DDBJ databases">
        <authorList>
            <person name="Seilhamer J.J."/>
        </authorList>
    </citation>
    <scope>NUCLEOTIDE SEQUENCE [LARGE SCALE GENOMIC DNA]</scope>
    <source>
        <strain evidence="6">Buetzberg</strain>
    </source>
</reference>
<evidence type="ECO:0000256" key="1">
    <source>
        <dbReference type="ARBA" id="ARBA00022691"/>
    </source>
</evidence>
<evidence type="ECO:0000313" key="6">
    <source>
        <dbReference type="EMBL" id="SCG86907.1"/>
    </source>
</evidence>
<evidence type="ECO:0000313" key="7">
    <source>
        <dbReference type="Proteomes" id="UP000094707"/>
    </source>
</evidence>
<dbReference type="SUPFAM" id="SSF102114">
    <property type="entry name" value="Radical SAM enzymes"/>
    <property type="match status" value="1"/>
</dbReference>
<dbReference type="Pfam" id="PF12836">
    <property type="entry name" value="HHH_3"/>
    <property type="match status" value="1"/>
</dbReference>
<dbReference type="SFLD" id="SFLDS00029">
    <property type="entry name" value="Radical_SAM"/>
    <property type="match status" value="1"/>
</dbReference>
<dbReference type="SUPFAM" id="SSF47781">
    <property type="entry name" value="RuvA domain 2-like"/>
    <property type="match status" value="1"/>
</dbReference>
<dbReference type="CDD" id="cd01335">
    <property type="entry name" value="Radical_SAM"/>
    <property type="match status" value="1"/>
</dbReference>
<keyword evidence="3" id="KW-0408">Iron</keyword>
<dbReference type="Gene3D" id="3.20.20.70">
    <property type="entry name" value="Aldolase class I"/>
    <property type="match status" value="1"/>
</dbReference>
<dbReference type="InterPro" id="IPR007197">
    <property type="entry name" value="rSAM"/>
</dbReference>
<dbReference type="SFLD" id="SFLDG01102">
    <property type="entry name" value="Uncharacterised_Radical_SAM_Su"/>
    <property type="match status" value="1"/>
</dbReference>
<dbReference type="EMBL" id="LT607756">
    <property type="protein sequence ID" value="SCG86907.1"/>
    <property type="molecule type" value="Genomic_DNA"/>
</dbReference>
<dbReference type="InterPro" id="IPR058240">
    <property type="entry name" value="rSAM_sf"/>
</dbReference>
<dbReference type="KEGG" id="mcub:MCBB_2371"/>
<evidence type="ECO:0000256" key="3">
    <source>
        <dbReference type="ARBA" id="ARBA00023004"/>
    </source>
</evidence>
<keyword evidence="1" id="KW-0949">S-adenosyl-L-methionine</keyword>
<dbReference type="InterPro" id="IPR023874">
    <property type="entry name" value="DNA_rSAM_put"/>
</dbReference>
<dbReference type="Proteomes" id="UP000094707">
    <property type="component" value="Chromosome I"/>
</dbReference>
<keyword evidence="4" id="KW-0411">Iron-sulfur</keyword>
<dbReference type="OrthoDB" id="15118at2157"/>
<dbReference type="InterPro" id="IPR006638">
    <property type="entry name" value="Elp3/MiaA/NifB-like_rSAM"/>
</dbReference>
<keyword evidence="2" id="KW-0479">Metal-binding</keyword>
<organism evidence="6 7">
    <name type="scientific">Methanobacterium congolense</name>
    <dbReference type="NCBI Taxonomy" id="118062"/>
    <lineage>
        <taxon>Archaea</taxon>
        <taxon>Methanobacteriati</taxon>
        <taxon>Methanobacteriota</taxon>
        <taxon>Methanomada group</taxon>
        <taxon>Methanobacteria</taxon>
        <taxon>Methanobacteriales</taxon>
        <taxon>Methanobacteriaceae</taxon>
        <taxon>Methanobacterium</taxon>
    </lineage>
</organism>
<dbReference type="InterPro" id="IPR010994">
    <property type="entry name" value="RuvA_2-like"/>
</dbReference>
<sequence>MNMAKKLEVLGEAAKYDRCNYSNFNVDNFLSEKIPGIYNATGGNGCTVPLFKVLMTNKCSNDCRYCINHNKHKFDRVEFSPEEVTSIFLDYYNNRYVEGLFLTSGMPGDAESSMEDMVEVARKLRMEHGYKGYIHLKILPGTSYDLLKRAMTLADRVSINMEAATPDSFEELSSTKNYQTDIIRRMKWIKRLNDRNRDLAPSGQTTQFIVGATSETDEEILKRVEWLYKKIGIKRSYFSQFHALKDTPMEKHEEPHPKRTSRLYQADHLVNSYGFKLEELVFEDGGNMQVDKDPKYCAALSNMDKFPVEVNEASYRELLRVPGVGKLSARRIVELRKRGVRFSRLNELKELGVVVNRAEPFIKLQRSYQTTLGF</sequence>
<protein>
    <submittedName>
        <fullName evidence="6">Radical SAM domain protein</fullName>
    </submittedName>
</protein>
<evidence type="ECO:0000256" key="2">
    <source>
        <dbReference type="ARBA" id="ARBA00022723"/>
    </source>
</evidence>
<dbReference type="PANTHER" id="PTHR21180">
    <property type="entry name" value="ENDONUCLEASE/EXONUCLEASE/PHOSPHATASE FAMILY DOMAIN-CONTAINING PROTEIN 1"/>
    <property type="match status" value="1"/>
</dbReference>
<dbReference type="Pfam" id="PF04055">
    <property type="entry name" value="Radical_SAM"/>
    <property type="match status" value="1"/>
</dbReference>
<dbReference type="STRING" id="118062.MCBB_2371"/>
<dbReference type="Gene3D" id="1.10.150.320">
    <property type="entry name" value="Photosystem II 12 kDa extrinsic protein"/>
    <property type="match status" value="1"/>
</dbReference>
<dbReference type="GO" id="GO:0003824">
    <property type="term" value="F:catalytic activity"/>
    <property type="evidence" value="ECO:0007669"/>
    <property type="project" value="InterPro"/>
</dbReference>
<accession>A0A1D3L5K5</accession>